<dbReference type="KEGG" id="apr:Apre_0923"/>
<dbReference type="RefSeq" id="WP_015777854.1">
    <property type="nucleotide sequence ID" value="NC_013171.1"/>
</dbReference>
<dbReference type="GO" id="GO:0003676">
    <property type="term" value="F:nucleic acid binding"/>
    <property type="evidence" value="ECO:0007669"/>
    <property type="project" value="InterPro"/>
</dbReference>
<proteinExistence type="predicted"/>
<name>C7RHJ0_ANAPD</name>
<organism evidence="2 3">
    <name type="scientific">Anaerococcus prevotii (strain ATCC 9321 / DSM 20548 / JCM 6508 / NCTC 11806 / PC1)</name>
    <name type="common">Peptostreptococcus prevotii</name>
    <name type="synonym">Peptococcus prevotii</name>
    <dbReference type="NCBI Taxonomy" id="525919"/>
    <lineage>
        <taxon>Bacteria</taxon>
        <taxon>Bacillati</taxon>
        <taxon>Bacillota</taxon>
        <taxon>Tissierellia</taxon>
        <taxon>Tissierellales</taxon>
        <taxon>Peptoniphilaceae</taxon>
        <taxon>Anaerococcus</taxon>
    </lineage>
</organism>
<evidence type="ECO:0000259" key="1">
    <source>
        <dbReference type="Pfam" id="PF13482"/>
    </source>
</evidence>
<keyword evidence="3" id="KW-1185">Reference proteome</keyword>
<gene>
    <name evidence="2" type="ordered locus">Apre_0923</name>
</gene>
<feature type="domain" description="YprB ribonuclease H-like" evidence="1">
    <location>
        <begin position="19"/>
        <end position="177"/>
    </location>
</feature>
<dbReference type="SUPFAM" id="SSF53098">
    <property type="entry name" value="Ribonuclease H-like"/>
    <property type="match status" value="1"/>
</dbReference>
<dbReference type="GO" id="GO:0004527">
    <property type="term" value="F:exonuclease activity"/>
    <property type="evidence" value="ECO:0007669"/>
    <property type="project" value="UniProtKB-KW"/>
</dbReference>
<evidence type="ECO:0000313" key="3">
    <source>
        <dbReference type="Proteomes" id="UP000002294"/>
    </source>
</evidence>
<reference evidence="2 3" key="1">
    <citation type="journal article" date="2009" name="Stand. Genomic Sci.">
        <title>Complete genome sequence of Anaerococcus prevotii type strain (PC1).</title>
        <authorList>
            <person name="Labutti K."/>
            <person name="Pukall R."/>
            <person name="Steenblock K."/>
            <person name="Glavina Del Rio T."/>
            <person name="Tice H."/>
            <person name="Copeland A."/>
            <person name="Cheng J.F."/>
            <person name="Lucas S."/>
            <person name="Chen F."/>
            <person name="Nolan M."/>
            <person name="Bruce D."/>
            <person name="Goodwin L."/>
            <person name="Pitluck S."/>
            <person name="Ivanova N."/>
            <person name="Mavromatis K."/>
            <person name="Ovchinnikova G."/>
            <person name="Pati A."/>
            <person name="Chen A."/>
            <person name="Palaniappan K."/>
            <person name="Land M."/>
            <person name="Hauser L."/>
            <person name="Chang Y.J."/>
            <person name="Jeffries C.D."/>
            <person name="Chain P."/>
            <person name="Saunders E."/>
            <person name="Brettin T."/>
            <person name="Detter J.C."/>
            <person name="Han C."/>
            <person name="Goker M."/>
            <person name="Bristow J."/>
            <person name="Eisen J.A."/>
            <person name="Markowitz V."/>
            <person name="Hugenholtz P."/>
            <person name="Kyrpides N.C."/>
            <person name="Klenk H.P."/>
            <person name="Lapidus A."/>
        </authorList>
    </citation>
    <scope>NUCLEOTIDE SEQUENCE [LARGE SCALE GENOMIC DNA]</scope>
    <source>
        <strain evidence="3">ATCC 9321 / DSM 20548 / JCM 6508 / NCTC 11806 / PC1</strain>
    </source>
</reference>
<sequence>MITLKKRYEAKNLKEDEIILDIETTGLDSSIDSLVLLGIIEKIDGKAYIYQYFAQDDSEEQRLLEIYKRKISDKKVITYNGDTFDIPFLNNRLIKHKDFPLLPQDLDLLKLIRPYNKFFDFESLKLNDIEKLAGFYRNDPSRYKTFSKLTNDLKRRTNPYPIMKHNENDLIATEKIVYIEKYFEDKLSIDSNLSPITLLNCDINNDVARISLRSQNLLKESYFNGENYELIIKGRTIIINLQVLYGILNRDVKGYVSINNFEIKNETSLSIDEHFLIIRENFKYNHKNLLTLAKKIIESHL</sequence>
<dbReference type="HOGENOM" id="CLU_047529_1_0_9"/>
<dbReference type="InterPro" id="IPR036397">
    <property type="entry name" value="RNaseH_sf"/>
</dbReference>
<accession>C7RHJ0</accession>
<dbReference type="InterPro" id="IPR038720">
    <property type="entry name" value="YprB_RNase_H-like_dom"/>
</dbReference>
<dbReference type="STRING" id="525919.Apre_0923"/>
<dbReference type="EMBL" id="CP001708">
    <property type="protein sequence ID" value="ACV28951.1"/>
    <property type="molecule type" value="Genomic_DNA"/>
</dbReference>
<evidence type="ECO:0000313" key="2">
    <source>
        <dbReference type="EMBL" id="ACV28951.1"/>
    </source>
</evidence>
<protein>
    <submittedName>
        <fullName evidence="2">Exonuclease-like protein</fullName>
    </submittedName>
</protein>
<dbReference type="AlphaFoldDB" id="C7RHJ0"/>
<dbReference type="eggNOG" id="COG3359">
    <property type="taxonomic scope" value="Bacteria"/>
</dbReference>
<dbReference type="OrthoDB" id="9790530at2"/>
<dbReference type="Proteomes" id="UP000002294">
    <property type="component" value="Chromosome"/>
</dbReference>
<dbReference type="Pfam" id="PF13482">
    <property type="entry name" value="RNase_H_2"/>
    <property type="match status" value="1"/>
</dbReference>
<dbReference type="InterPro" id="IPR012337">
    <property type="entry name" value="RNaseH-like_sf"/>
</dbReference>
<dbReference type="Gene3D" id="3.30.420.10">
    <property type="entry name" value="Ribonuclease H-like superfamily/Ribonuclease H"/>
    <property type="match status" value="1"/>
</dbReference>